<proteinExistence type="predicted"/>
<dbReference type="Pfam" id="PF04883">
    <property type="entry name" value="HK97-gp10_like"/>
    <property type="match status" value="1"/>
</dbReference>
<comment type="caution">
    <text evidence="1">The sequence shown here is derived from an EMBL/GenBank/DDBJ whole genome shotgun (WGS) entry which is preliminary data.</text>
</comment>
<keyword evidence="2" id="KW-1185">Reference proteome</keyword>
<dbReference type="AlphaFoldDB" id="A0A6I2UW02"/>
<dbReference type="InterPro" id="IPR010064">
    <property type="entry name" value="HK97-gp10_tail"/>
</dbReference>
<dbReference type="EMBL" id="VUNL01000003">
    <property type="protein sequence ID" value="MSV24224.1"/>
    <property type="molecule type" value="Genomic_DNA"/>
</dbReference>
<reference evidence="1 2" key="1">
    <citation type="submission" date="2019-08" db="EMBL/GenBank/DDBJ databases">
        <title>In-depth cultivation of the pig gut microbiome towards novel bacterial diversity and tailored functional studies.</title>
        <authorList>
            <person name="Wylensek D."/>
            <person name="Hitch T.C.A."/>
            <person name="Clavel T."/>
        </authorList>
    </citation>
    <scope>NUCLEOTIDE SEQUENCE [LARGE SCALE GENOMIC DNA]</scope>
    <source>
        <strain evidence="2">WCA-380-WT-3B3</strain>
    </source>
</reference>
<dbReference type="Proteomes" id="UP000430222">
    <property type="component" value="Unassembled WGS sequence"/>
</dbReference>
<sequence length="149" mass="16255">MSGRHNHYRDKGFSRGYVSGGSDAAKKIRELGENVLKAAKAALADGADMIVADAKSRCPESTSKYLENRGLSAGALRDSIKAESKKNGTIFKISANAQDDEGFYYGQVVEFSPRVNKPFLYPAMDANRAVVHDRIVAAIQQACQSKQRK</sequence>
<accession>A0A6I2UW02</accession>
<organism evidence="1 2">
    <name type="scientific">Selenomonas montiformis</name>
    <dbReference type="NCBI Taxonomy" id="2652285"/>
    <lineage>
        <taxon>Bacteria</taxon>
        <taxon>Bacillati</taxon>
        <taxon>Bacillota</taxon>
        <taxon>Negativicutes</taxon>
        <taxon>Selenomonadales</taxon>
        <taxon>Selenomonadaceae</taxon>
        <taxon>Selenomonas</taxon>
    </lineage>
</organism>
<gene>
    <name evidence="1" type="ORF">FYJ78_03285</name>
</gene>
<name>A0A6I2UW02_9FIRM</name>
<evidence type="ECO:0000313" key="1">
    <source>
        <dbReference type="EMBL" id="MSV24224.1"/>
    </source>
</evidence>
<dbReference type="RefSeq" id="WP_154619999.1">
    <property type="nucleotide sequence ID" value="NZ_VUNL01000003.1"/>
</dbReference>
<evidence type="ECO:0000313" key="2">
    <source>
        <dbReference type="Proteomes" id="UP000430222"/>
    </source>
</evidence>
<protein>
    <submittedName>
        <fullName evidence="1">Histone H1</fullName>
    </submittedName>
</protein>